<dbReference type="Proteomes" id="UP001552479">
    <property type="component" value="Unassembled WGS sequence"/>
</dbReference>
<dbReference type="InterPro" id="IPR036388">
    <property type="entry name" value="WH-like_DNA-bd_sf"/>
</dbReference>
<feature type="domain" description="HTH luxR-type" evidence="2">
    <location>
        <begin position="296"/>
        <end position="345"/>
    </location>
</feature>
<keyword evidence="4" id="KW-1185">Reference proteome</keyword>
<reference evidence="3 4" key="1">
    <citation type="submission" date="2024-06" db="EMBL/GenBank/DDBJ databases">
        <title>The Natural Products Discovery Center: Release of the First 8490 Sequenced Strains for Exploring Actinobacteria Biosynthetic Diversity.</title>
        <authorList>
            <person name="Kalkreuter E."/>
            <person name="Kautsar S.A."/>
            <person name="Yang D."/>
            <person name="Bader C.D."/>
            <person name="Teijaro C.N."/>
            <person name="Fluegel L."/>
            <person name="Davis C.M."/>
            <person name="Simpson J.R."/>
            <person name="Lauterbach L."/>
            <person name="Steele A.D."/>
            <person name="Gui C."/>
            <person name="Meng S."/>
            <person name="Li G."/>
            <person name="Viehrig K."/>
            <person name="Ye F."/>
            <person name="Su P."/>
            <person name="Kiefer A.F."/>
            <person name="Nichols A."/>
            <person name="Cepeda A.J."/>
            <person name="Yan W."/>
            <person name="Fan B."/>
            <person name="Jiang Y."/>
            <person name="Adhikari A."/>
            <person name="Zheng C.-J."/>
            <person name="Schuster L."/>
            <person name="Cowan T.M."/>
            <person name="Smanski M.J."/>
            <person name="Chevrette M.G."/>
            <person name="De Carvalho L.P.S."/>
            <person name="Shen B."/>
        </authorList>
    </citation>
    <scope>NUCLEOTIDE SEQUENCE [LARGE SCALE GENOMIC DNA]</scope>
    <source>
        <strain evidence="3 4">NPDC053791</strain>
    </source>
</reference>
<dbReference type="InterPro" id="IPR051797">
    <property type="entry name" value="TrmB-like"/>
</dbReference>
<evidence type="ECO:0000313" key="3">
    <source>
        <dbReference type="EMBL" id="MEV4921832.1"/>
    </source>
</evidence>
<dbReference type="InterPro" id="IPR016032">
    <property type="entry name" value="Sig_transdc_resp-reg_C-effctor"/>
</dbReference>
<dbReference type="InterPro" id="IPR000792">
    <property type="entry name" value="Tscrpt_reg_LuxR_C"/>
</dbReference>
<evidence type="ECO:0000256" key="1">
    <source>
        <dbReference type="SAM" id="MobiDB-lite"/>
    </source>
</evidence>
<dbReference type="SMART" id="SM00421">
    <property type="entry name" value="HTH_LUXR"/>
    <property type="match status" value="1"/>
</dbReference>
<dbReference type="RefSeq" id="WP_359105742.1">
    <property type="nucleotide sequence ID" value="NZ_JBEZGT010000038.1"/>
</dbReference>
<proteinExistence type="predicted"/>
<dbReference type="Gene3D" id="1.10.10.10">
    <property type="entry name" value="Winged helix-like DNA-binding domain superfamily/Winged helix DNA-binding domain"/>
    <property type="match status" value="1"/>
</dbReference>
<dbReference type="PANTHER" id="PTHR34293">
    <property type="entry name" value="HTH-TYPE TRANSCRIPTIONAL REGULATOR TRMBL2"/>
    <property type="match status" value="1"/>
</dbReference>
<feature type="region of interest" description="Disordered" evidence="1">
    <location>
        <begin position="63"/>
        <end position="87"/>
    </location>
</feature>
<dbReference type="EMBL" id="JBFASG010000002">
    <property type="protein sequence ID" value="MEV4921832.1"/>
    <property type="molecule type" value="Genomic_DNA"/>
</dbReference>
<protein>
    <recommendedName>
        <fullName evidence="2">HTH luxR-type domain-containing protein</fullName>
    </recommendedName>
</protein>
<evidence type="ECO:0000313" key="4">
    <source>
        <dbReference type="Proteomes" id="UP001552479"/>
    </source>
</evidence>
<dbReference type="SUPFAM" id="SSF46894">
    <property type="entry name" value="C-terminal effector domain of the bipartite response regulators"/>
    <property type="match status" value="1"/>
</dbReference>
<gene>
    <name evidence="3" type="ORF">AB0L03_03090</name>
</gene>
<organism evidence="3 4">
    <name type="scientific">Streptomyces roseoverticillatus</name>
    <dbReference type="NCBI Taxonomy" id="66429"/>
    <lineage>
        <taxon>Bacteria</taxon>
        <taxon>Bacillati</taxon>
        <taxon>Actinomycetota</taxon>
        <taxon>Actinomycetes</taxon>
        <taxon>Kitasatosporales</taxon>
        <taxon>Streptomycetaceae</taxon>
        <taxon>Streptomyces</taxon>
    </lineage>
</organism>
<accession>A0ABV3IRS6</accession>
<comment type="caution">
    <text evidence="3">The sequence shown here is derived from an EMBL/GenBank/DDBJ whole genome shotgun (WGS) entry which is preliminary data.</text>
</comment>
<name>A0ABV3IRS6_9ACTN</name>
<dbReference type="PANTHER" id="PTHR34293:SF1">
    <property type="entry name" value="HTH-TYPE TRANSCRIPTIONAL REGULATOR TRMBL2"/>
    <property type="match status" value="1"/>
</dbReference>
<evidence type="ECO:0000259" key="2">
    <source>
        <dbReference type="SMART" id="SM00421"/>
    </source>
</evidence>
<sequence>MDKFATEAPPLSPLGDLHVLLYRMALEQGRLRPTAAARRLDVPGADVSAAVDDLSRLHLLHPAEEGPDAARPPGEHAAGTGRDTEYAARSPDVAVTHVTGPLEARIQQLHRESERMSSHVLAMKPVFEESWHGHFTRTHIEYLTLPDAVRSALERLSAAARTEIAAAHPDVPAPATLEEGLQRTTEVIGRGVLVRTLYPHSVLSHARVRRHLSRTVALGAEVRTTAHVPDRVLFFDAGTAVLADHGSSSGDGKGALAVRDPSLVRFLYRSWESAWESARPFTGTPGDNCAKDELRRSVLELLESGMKDGMAARRLAMSVTTYRRHVTELLAELGAQSRFQAGSYARRAGLLDG</sequence>